<organism evidence="1 2">
    <name type="scientific">Rhodopseudomonas palustris (strain DX-1)</name>
    <dbReference type="NCBI Taxonomy" id="652103"/>
    <lineage>
        <taxon>Bacteria</taxon>
        <taxon>Pseudomonadati</taxon>
        <taxon>Pseudomonadota</taxon>
        <taxon>Alphaproteobacteria</taxon>
        <taxon>Hyphomicrobiales</taxon>
        <taxon>Nitrobacteraceae</taxon>
        <taxon>Rhodopseudomonas</taxon>
    </lineage>
</organism>
<evidence type="ECO:0000313" key="1">
    <source>
        <dbReference type="EMBL" id="ADU44116.1"/>
    </source>
</evidence>
<evidence type="ECO:0000313" key="2">
    <source>
        <dbReference type="Proteomes" id="UP000001402"/>
    </source>
</evidence>
<accession>E6VFM4</accession>
<name>E6VFM4_RHOPX</name>
<dbReference type="KEGG" id="rpx:Rpdx1_2525"/>
<dbReference type="STRING" id="652103.Rpdx1_2525"/>
<dbReference type="Proteomes" id="UP000001402">
    <property type="component" value="Chromosome"/>
</dbReference>
<reference evidence="1" key="1">
    <citation type="submission" date="2010-12" db="EMBL/GenBank/DDBJ databases">
        <title>Complete sequence of Rhodopseudomonas palustris DX-1.</title>
        <authorList>
            <consortium name="US DOE Joint Genome Institute"/>
            <person name="Lucas S."/>
            <person name="Copeland A."/>
            <person name="Lapidus A."/>
            <person name="Cheng J.-F."/>
            <person name="Goodwin L."/>
            <person name="Pitluck S."/>
            <person name="Misra M."/>
            <person name="Chertkov O."/>
            <person name="Detter J.C."/>
            <person name="Han C."/>
            <person name="Tapia R."/>
            <person name="Land M."/>
            <person name="Hauser L."/>
            <person name="Kyrpides N."/>
            <person name="Ivanova N."/>
            <person name="Ovchinnikova G."/>
            <person name="Logan B."/>
            <person name="Oda Y."/>
            <person name="Harwood C."/>
            <person name="Woyke T."/>
        </authorList>
    </citation>
    <scope>NUCLEOTIDE SEQUENCE [LARGE SCALE GENOMIC DNA]</scope>
    <source>
        <strain evidence="1">DX-1</strain>
    </source>
</reference>
<dbReference type="HOGENOM" id="CLU_3047472_0_0_5"/>
<dbReference type="AlphaFoldDB" id="E6VFM4"/>
<gene>
    <name evidence="1" type="ordered locus">Rpdx1_2525</name>
</gene>
<protein>
    <submittedName>
        <fullName evidence="1">Uncharacterized protein</fullName>
    </submittedName>
</protein>
<sequence length="54" mass="5958">MDLEDLEPHFDQMIAIYRDIANHDYGAFVTEALVTQLHAKIGDVVAAIDALEAS</sequence>
<proteinExistence type="predicted"/>
<dbReference type="EMBL" id="CP002418">
    <property type="protein sequence ID" value="ADU44116.1"/>
    <property type="molecule type" value="Genomic_DNA"/>
</dbReference>